<protein>
    <recommendedName>
        <fullName evidence="3">DUF3243 domain-containing protein</fullName>
    </recommendedName>
</protein>
<name>A0A0K2SG37_LIMPI</name>
<sequence length="81" mass="8711">MDLNMGWDQWKQTLSKAVHAGEKAGLGHESIANQAETIGDFLAGNVAPAAPEQAVLQELWRAADESEQKAIASALVKLVQR</sequence>
<dbReference type="InterPro" id="IPR021637">
    <property type="entry name" value="DUF3243"/>
</dbReference>
<dbReference type="KEGG" id="lpil:LIP_0145"/>
<dbReference type="Proteomes" id="UP000065807">
    <property type="component" value="Chromosome"/>
</dbReference>
<dbReference type="PIRSF" id="PIRSF004764">
    <property type="entry name" value="YmfJ"/>
    <property type="match status" value="1"/>
</dbReference>
<gene>
    <name evidence="1" type="ORF">LIP_0145</name>
</gene>
<dbReference type="OrthoDB" id="2382009at2"/>
<proteinExistence type="predicted"/>
<reference evidence="2" key="1">
    <citation type="submission" date="2015-07" db="EMBL/GenBank/DDBJ databases">
        <title>Complete genome sequence and phylogenetic analysis of Limnochorda pilosa.</title>
        <authorList>
            <person name="Watanabe M."/>
            <person name="Kojima H."/>
            <person name="Fukui M."/>
        </authorList>
    </citation>
    <scope>NUCLEOTIDE SEQUENCE [LARGE SCALE GENOMIC DNA]</scope>
    <source>
        <strain evidence="2">HC45</strain>
    </source>
</reference>
<dbReference type="STRING" id="1555112.LIP_0145"/>
<organism evidence="1 2">
    <name type="scientific">Limnochorda pilosa</name>
    <dbReference type="NCBI Taxonomy" id="1555112"/>
    <lineage>
        <taxon>Bacteria</taxon>
        <taxon>Bacillati</taxon>
        <taxon>Bacillota</taxon>
        <taxon>Limnochordia</taxon>
        <taxon>Limnochordales</taxon>
        <taxon>Limnochordaceae</taxon>
        <taxon>Limnochorda</taxon>
    </lineage>
</organism>
<dbReference type="Pfam" id="PF11588">
    <property type="entry name" value="DUF3243"/>
    <property type="match status" value="1"/>
</dbReference>
<dbReference type="InterPro" id="IPR038292">
    <property type="entry name" value="YmfJ/YflH_sf"/>
</dbReference>
<dbReference type="EMBL" id="AP014924">
    <property type="protein sequence ID" value="BAS26002.1"/>
    <property type="molecule type" value="Genomic_DNA"/>
</dbReference>
<dbReference type="InterPro" id="IPR024702">
    <property type="entry name" value="Uncharacterised_YmfJ"/>
</dbReference>
<dbReference type="Gene3D" id="1.10.760.20">
    <property type="entry name" value="Protein of unknown function DUF3243"/>
    <property type="match status" value="1"/>
</dbReference>
<dbReference type="AlphaFoldDB" id="A0A0K2SG37"/>
<evidence type="ECO:0008006" key="3">
    <source>
        <dbReference type="Google" id="ProtNLM"/>
    </source>
</evidence>
<accession>A0A0K2SG37</accession>
<reference evidence="2" key="2">
    <citation type="journal article" date="2016" name="Int. J. Syst. Evol. Microbiol.">
        <title>Complete genome sequence and cell structure of Limnochorda pilosa, a Gram-negative spore-former within the phylum Firmicutes.</title>
        <authorList>
            <person name="Watanabe M."/>
            <person name="Kojima H."/>
            <person name="Fukui M."/>
        </authorList>
    </citation>
    <scope>NUCLEOTIDE SEQUENCE [LARGE SCALE GENOMIC DNA]</scope>
    <source>
        <strain evidence="2">HC45</strain>
    </source>
</reference>
<keyword evidence="2" id="KW-1185">Reference proteome</keyword>
<evidence type="ECO:0000313" key="1">
    <source>
        <dbReference type="EMBL" id="BAS26002.1"/>
    </source>
</evidence>
<evidence type="ECO:0000313" key="2">
    <source>
        <dbReference type="Proteomes" id="UP000065807"/>
    </source>
</evidence>
<dbReference type="RefSeq" id="WP_144440251.1">
    <property type="nucleotide sequence ID" value="NZ_AP014924.1"/>
</dbReference>